<evidence type="ECO:0000256" key="1">
    <source>
        <dbReference type="ARBA" id="ARBA00022801"/>
    </source>
</evidence>
<dbReference type="SUPFAM" id="SSF53254">
    <property type="entry name" value="Phosphoglycerate mutase-like"/>
    <property type="match status" value="1"/>
</dbReference>
<dbReference type="GO" id="GO:0005829">
    <property type="term" value="C:cytosol"/>
    <property type="evidence" value="ECO:0007669"/>
    <property type="project" value="TreeGrafter"/>
</dbReference>
<feature type="active site" description="Proton donor/acceptor" evidence="2">
    <location>
        <position position="117"/>
    </location>
</feature>
<dbReference type="CDD" id="cd07067">
    <property type="entry name" value="HP_PGM_like"/>
    <property type="match status" value="1"/>
</dbReference>
<dbReference type="InterPro" id="IPR051695">
    <property type="entry name" value="Phosphoglycerate_Mutase"/>
</dbReference>
<dbReference type="GO" id="GO:0004331">
    <property type="term" value="F:fructose-2,6-bisphosphate 2-phosphatase activity"/>
    <property type="evidence" value="ECO:0007669"/>
    <property type="project" value="TreeGrafter"/>
</dbReference>
<dbReference type="Proteomes" id="UP000003028">
    <property type="component" value="Unassembled WGS sequence"/>
</dbReference>
<proteinExistence type="predicted"/>
<feature type="binding site" evidence="3">
    <location>
        <begin position="41"/>
        <end position="48"/>
    </location>
    <ligand>
        <name>substrate</name>
    </ligand>
</feature>
<dbReference type="PANTHER" id="PTHR46517">
    <property type="entry name" value="FRUCTOSE-2,6-BISPHOSPHATASE TIGAR"/>
    <property type="match status" value="1"/>
</dbReference>
<dbReference type="PANTHER" id="PTHR46517:SF1">
    <property type="entry name" value="FRUCTOSE-2,6-BISPHOSPHATASE TIGAR"/>
    <property type="match status" value="1"/>
</dbReference>
<keyword evidence="1" id="KW-0378">Hydrolase</keyword>
<evidence type="ECO:0000256" key="3">
    <source>
        <dbReference type="PIRSR" id="PIRSR613078-2"/>
    </source>
</evidence>
<dbReference type="GO" id="GO:0043456">
    <property type="term" value="P:regulation of pentose-phosphate shunt"/>
    <property type="evidence" value="ECO:0007669"/>
    <property type="project" value="TreeGrafter"/>
</dbReference>
<evidence type="ECO:0000313" key="5">
    <source>
        <dbReference type="Proteomes" id="UP000003028"/>
    </source>
</evidence>
<dbReference type="SMART" id="SM00855">
    <property type="entry name" value="PGAM"/>
    <property type="match status" value="1"/>
</dbReference>
<sequence>MPWALFLLRFLKAGMFRKCYTIKVWLLEVSMSKPINVYVIRHGKTIFNNYDRMQGWSDTPLLEESEVLARQLGKNLKTINFDALYSSDSGRVYQTRDCILEGYGNVLPMQADRRFREFFFGHFEGVPVVELWNKIAKHRGYENFEHLQKEVNMIDRLDWIHQFDNCGAESAADFEKRIVEGLDDALEDARKQGYENVMLVCHGAVCAQLFKLYAEGVWLNRSPENLSVSKLVCHDDSRVFEFVNNTQILNQL</sequence>
<name>E7FXV3_ERYRH</name>
<dbReference type="InterPro" id="IPR029033">
    <property type="entry name" value="His_PPase_superfam"/>
</dbReference>
<dbReference type="GO" id="GO:0045820">
    <property type="term" value="P:negative regulation of glycolytic process"/>
    <property type="evidence" value="ECO:0007669"/>
    <property type="project" value="TreeGrafter"/>
</dbReference>
<reference evidence="4" key="1">
    <citation type="submission" date="2011-01" db="EMBL/GenBank/DDBJ databases">
        <authorList>
            <person name="Muzny D."/>
            <person name="Qin X."/>
            <person name="Buhay C."/>
            <person name="Dugan-Rocha S."/>
            <person name="Ding Y."/>
            <person name="Chen G."/>
            <person name="Hawes A."/>
            <person name="Holder M."/>
            <person name="Jhangiani S."/>
            <person name="Johnson A."/>
            <person name="Khan Z."/>
            <person name="Li Z."/>
            <person name="Liu W."/>
            <person name="Liu X."/>
            <person name="Perez L."/>
            <person name="Shen H."/>
            <person name="Wang Q."/>
            <person name="Watt J."/>
            <person name="Xi L."/>
            <person name="Xin Y."/>
            <person name="Zhou J."/>
            <person name="Deng J."/>
            <person name="Jiang H."/>
            <person name="Liu Y."/>
            <person name="Qu J."/>
            <person name="Song X.-Z."/>
            <person name="Zhang L."/>
            <person name="Villasana D."/>
            <person name="Johnson A."/>
            <person name="Liu J."/>
            <person name="Liyanage D."/>
            <person name="Lorensuhewa L."/>
            <person name="Robinson T."/>
            <person name="Song A."/>
            <person name="Song B.-B."/>
            <person name="Dinh H."/>
            <person name="Thornton R."/>
            <person name="Coyle M."/>
            <person name="Francisco L."/>
            <person name="Jackson L."/>
            <person name="Javaid M."/>
            <person name="Korchina V."/>
            <person name="Kovar C."/>
            <person name="Mata R."/>
            <person name="Mathew T."/>
            <person name="Ngo R."/>
            <person name="Nguyen L."/>
            <person name="Nguyen N."/>
            <person name="Okwuonu G."/>
            <person name="Ongeri F."/>
            <person name="Pham C."/>
            <person name="Simmons D."/>
            <person name="Wilczek-Boney K."/>
            <person name="Hale W."/>
            <person name="Jakkamsetti A."/>
            <person name="Pham P."/>
            <person name="Ruth R."/>
            <person name="San Lucas F."/>
            <person name="Warren J."/>
            <person name="Zhang J."/>
            <person name="Zhao Z."/>
            <person name="Zhou C."/>
            <person name="Zhu D."/>
            <person name="Lee S."/>
            <person name="Bess C."/>
            <person name="Blankenburg K."/>
            <person name="Forbes L."/>
            <person name="Fu Q."/>
            <person name="Gubbala S."/>
            <person name="Hirani K."/>
            <person name="Jayaseelan J.C."/>
            <person name="Lara F."/>
            <person name="Munidasa M."/>
            <person name="Palculict T."/>
            <person name="Patil S."/>
            <person name="Pu L.-L."/>
            <person name="Saada N."/>
            <person name="Tang L."/>
            <person name="Weissenberger G."/>
            <person name="Zhu Y."/>
            <person name="Hemphill L."/>
            <person name="Shang Y."/>
            <person name="Youmans B."/>
            <person name="Ayvaz T."/>
            <person name="Ross M."/>
            <person name="Santibanez J."/>
            <person name="Aqrawi P."/>
            <person name="Gross S."/>
            <person name="Joshi V."/>
            <person name="Fowler G."/>
            <person name="Nazareth L."/>
            <person name="Reid J."/>
            <person name="Worley K."/>
            <person name="Petrosino J."/>
            <person name="Highlander S."/>
            <person name="Gibbs R."/>
        </authorList>
    </citation>
    <scope>NUCLEOTIDE SEQUENCE [LARGE SCALE GENOMIC DNA]</scope>
    <source>
        <strain evidence="4">ATCC 19414</strain>
    </source>
</reference>
<dbReference type="Gene3D" id="3.40.50.1240">
    <property type="entry name" value="Phosphoglycerate mutase-like"/>
    <property type="match status" value="1"/>
</dbReference>
<dbReference type="AlphaFoldDB" id="E7FXV3"/>
<dbReference type="InterPro" id="IPR013078">
    <property type="entry name" value="His_Pase_superF_clade-1"/>
</dbReference>
<accession>E7FXV3</accession>
<gene>
    <name evidence="4" type="ORF">HMPREF0357_11480</name>
</gene>
<dbReference type="Pfam" id="PF00300">
    <property type="entry name" value="His_Phos_1"/>
    <property type="match status" value="1"/>
</dbReference>
<comment type="caution">
    <text evidence="4">The sequence shown here is derived from an EMBL/GenBank/DDBJ whole genome shotgun (WGS) entry which is preliminary data.</text>
</comment>
<keyword evidence="5" id="KW-1185">Reference proteome</keyword>
<dbReference type="EMBL" id="ACLK02000003">
    <property type="protein sequence ID" value="EFY08327.1"/>
    <property type="molecule type" value="Genomic_DNA"/>
</dbReference>
<feature type="active site" description="Tele-phosphohistidine intermediate" evidence="2">
    <location>
        <position position="42"/>
    </location>
</feature>
<feature type="binding site" evidence="3">
    <location>
        <position position="91"/>
    </location>
    <ligand>
        <name>substrate</name>
    </ligand>
</feature>
<dbReference type="STRING" id="1648.A2I91_08300"/>
<evidence type="ECO:0000256" key="2">
    <source>
        <dbReference type="PIRSR" id="PIRSR613078-1"/>
    </source>
</evidence>
<organism evidence="4 5">
    <name type="scientific">Erysipelothrix rhusiopathiae ATCC 19414</name>
    <dbReference type="NCBI Taxonomy" id="525280"/>
    <lineage>
        <taxon>Bacteria</taxon>
        <taxon>Bacillati</taxon>
        <taxon>Bacillota</taxon>
        <taxon>Erysipelotrichia</taxon>
        <taxon>Erysipelotrichales</taxon>
        <taxon>Erysipelotrichaceae</taxon>
        <taxon>Erysipelothrix</taxon>
    </lineage>
</organism>
<protein>
    <submittedName>
        <fullName evidence="4">Phosphoglycerate mutase family protein</fullName>
    </submittedName>
</protein>
<evidence type="ECO:0000313" key="4">
    <source>
        <dbReference type="EMBL" id="EFY08327.1"/>
    </source>
</evidence>